<gene>
    <name evidence="5" type="primary">acoA_1</name>
    <name evidence="5" type="ORF">SPSIL_023810</name>
</gene>
<keyword evidence="2 5" id="KW-0560">Oxidoreductase</keyword>
<dbReference type="Gene3D" id="3.40.50.970">
    <property type="match status" value="1"/>
</dbReference>
<comment type="cofactor">
    <cofactor evidence="1">
        <name>thiamine diphosphate</name>
        <dbReference type="ChEBI" id="CHEBI:58937"/>
    </cofactor>
</comment>
<dbReference type="InterPro" id="IPR001017">
    <property type="entry name" value="DH_E1"/>
</dbReference>
<dbReference type="GO" id="GO:0016491">
    <property type="term" value="F:oxidoreductase activity"/>
    <property type="evidence" value="ECO:0007669"/>
    <property type="project" value="UniProtKB-KW"/>
</dbReference>
<proteinExistence type="predicted"/>
<dbReference type="Proteomes" id="UP000216752">
    <property type="component" value="Chromosome"/>
</dbReference>
<dbReference type="CDD" id="cd02000">
    <property type="entry name" value="TPP_E1_PDC_ADC_BCADC"/>
    <property type="match status" value="1"/>
</dbReference>
<dbReference type="EC" id="1.1.1.-" evidence="5"/>
<protein>
    <submittedName>
        <fullName evidence="5">Acetoin:2,6-dichlorophenolindophenol oxidoreductase subunit alpha</fullName>
        <ecNumber evidence="5">1.1.1.-</ecNumber>
    </submittedName>
</protein>
<name>A0ABZ3IKN3_9FIRM</name>
<dbReference type="PANTHER" id="PTHR11516:SF60">
    <property type="entry name" value="PYRUVATE DEHYDROGENASE E1 COMPONENT SUBUNIT ALPHA"/>
    <property type="match status" value="1"/>
</dbReference>
<dbReference type="InterPro" id="IPR050642">
    <property type="entry name" value="PDH_E1_Alpha_Subunit"/>
</dbReference>
<evidence type="ECO:0000259" key="4">
    <source>
        <dbReference type="Pfam" id="PF00676"/>
    </source>
</evidence>
<dbReference type="EMBL" id="CP155573">
    <property type="protein sequence ID" value="XFO66231.1"/>
    <property type="molecule type" value="Genomic_DNA"/>
</dbReference>
<evidence type="ECO:0000256" key="1">
    <source>
        <dbReference type="ARBA" id="ARBA00001964"/>
    </source>
</evidence>
<evidence type="ECO:0000256" key="2">
    <source>
        <dbReference type="ARBA" id="ARBA00023002"/>
    </source>
</evidence>
<evidence type="ECO:0000313" key="6">
    <source>
        <dbReference type="Proteomes" id="UP000216752"/>
    </source>
</evidence>
<evidence type="ECO:0000313" key="5">
    <source>
        <dbReference type="EMBL" id="XFO66231.1"/>
    </source>
</evidence>
<keyword evidence="6" id="KW-1185">Reference proteome</keyword>
<organism evidence="5 6">
    <name type="scientific">Sporomusa silvacetica DSM 10669</name>
    <dbReference type="NCBI Taxonomy" id="1123289"/>
    <lineage>
        <taxon>Bacteria</taxon>
        <taxon>Bacillati</taxon>
        <taxon>Bacillota</taxon>
        <taxon>Negativicutes</taxon>
        <taxon>Selenomonadales</taxon>
        <taxon>Sporomusaceae</taxon>
        <taxon>Sporomusa</taxon>
    </lineage>
</organism>
<dbReference type="PANTHER" id="PTHR11516">
    <property type="entry name" value="PYRUVATE DEHYDROGENASE E1 COMPONENT, ALPHA SUBUNIT BACTERIAL AND ORGANELLAR"/>
    <property type="match status" value="1"/>
</dbReference>
<dbReference type="RefSeq" id="WP_094607541.1">
    <property type="nucleotide sequence ID" value="NZ_CP155573.1"/>
</dbReference>
<keyword evidence="3" id="KW-0786">Thiamine pyrophosphate</keyword>
<evidence type="ECO:0000256" key="3">
    <source>
        <dbReference type="ARBA" id="ARBA00023052"/>
    </source>
</evidence>
<dbReference type="Pfam" id="PF00676">
    <property type="entry name" value="E1_dh"/>
    <property type="match status" value="1"/>
</dbReference>
<dbReference type="InterPro" id="IPR029061">
    <property type="entry name" value="THDP-binding"/>
</dbReference>
<feature type="domain" description="Dehydrogenase E1 component" evidence="4">
    <location>
        <begin position="13"/>
        <end position="309"/>
    </location>
</feature>
<accession>A0ABZ3IKN3</accession>
<dbReference type="SUPFAM" id="SSF52518">
    <property type="entry name" value="Thiamin diphosphate-binding fold (THDP-binding)"/>
    <property type="match status" value="1"/>
</dbReference>
<reference evidence="5" key="1">
    <citation type="submission" date="2024-05" db="EMBL/GenBank/DDBJ databases">
        <title>Isolation and characterization of Sporomusa carbonis sp. nov., a carboxydotrophic hydrogenogen in the genus of Sporomusa isolated from a charcoal burning pile.</title>
        <authorList>
            <person name="Boeer T."/>
            <person name="Rosenbaum F."/>
            <person name="Eysell L."/>
            <person name="Mueller V."/>
            <person name="Daniel R."/>
            <person name="Poehlein A."/>
        </authorList>
    </citation>
    <scope>NUCLEOTIDE SEQUENCE [LARGE SCALE GENOMIC DNA]</scope>
    <source>
        <strain evidence="5">DSM 10669</strain>
    </source>
</reference>
<sequence length="321" mass="35592">MEYSKQEYLKTYEFMIYSRLFEEICEEYVMKGIAGGFHHLGLGDEAVGVGAFSELGPNDWIVPEHRSRPMLSKKFGEHEFISEMLAKPNGMNAGMAGDTHYFVPDKKAGPYSGLLGQTQAMAAGIALNYKLDKIDGCVVIGCGDGTLNEGVIAEALTMIAAWKLPVVWYVQNNSWGMSMPAKKINAINDLSERGLGFGLPSASYDGNDVFLVRDVMREAMAKARKGEPQFIEFKTTRWSGHFVGDPQQYRDLVEVEDAKANKDCVKWCRNYLLVRKIATAEELDTIDAAQSKNLYAAFDAALAEPDKTPEDILDPGKIFAK</sequence>